<keyword evidence="3" id="KW-1185">Reference proteome</keyword>
<proteinExistence type="predicted"/>
<dbReference type="EMBL" id="LT629701">
    <property type="protein sequence ID" value="SDN21684.1"/>
    <property type="molecule type" value="Genomic_DNA"/>
</dbReference>
<dbReference type="RefSeq" id="WP_030429953.1">
    <property type="nucleotide sequence ID" value="NZ_JOEF01000009.1"/>
</dbReference>
<sequence>MKRTFAVAAVAFGAILVGSLAHAAPAGPVLGPDGLGDLKLGMSEPDAYQTTLLHAYQGEDPGAGINPVCSKYEFRAAPNELNVLISPTKGVAVIHAYPGVRTPRGIGIGSSRKELVAAYPEWSEGPNGRWVDVPGNPNAGYAIDVRDDKVIGIGLYQNEQDCSE</sequence>
<dbReference type="AlphaFoldDB" id="A0A1G9ZK76"/>
<dbReference type="eggNOG" id="ENOG502ZIDU">
    <property type="taxonomic scope" value="Bacteria"/>
</dbReference>
<gene>
    <name evidence="2" type="ORF">SAMN04489726_5556</name>
</gene>
<accession>A0A1G9ZK76</accession>
<keyword evidence="1" id="KW-0732">Signal</keyword>
<organism evidence="2 3">
    <name type="scientific">Allokutzneria albata</name>
    <name type="common">Kibdelosporangium albatum</name>
    <dbReference type="NCBI Taxonomy" id="211114"/>
    <lineage>
        <taxon>Bacteria</taxon>
        <taxon>Bacillati</taxon>
        <taxon>Actinomycetota</taxon>
        <taxon>Actinomycetes</taxon>
        <taxon>Pseudonocardiales</taxon>
        <taxon>Pseudonocardiaceae</taxon>
        <taxon>Allokutzneria</taxon>
    </lineage>
</organism>
<feature type="signal peptide" evidence="1">
    <location>
        <begin position="1"/>
        <end position="23"/>
    </location>
</feature>
<dbReference type="Proteomes" id="UP000183376">
    <property type="component" value="Chromosome I"/>
</dbReference>
<evidence type="ECO:0000256" key="1">
    <source>
        <dbReference type="SAM" id="SignalP"/>
    </source>
</evidence>
<evidence type="ECO:0000313" key="3">
    <source>
        <dbReference type="Proteomes" id="UP000183376"/>
    </source>
</evidence>
<evidence type="ECO:0000313" key="2">
    <source>
        <dbReference type="EMBL" id="SDN21684.1"/>
    </source>
</evidence>
<feature type="chain" id="PRO_5009246567" evidence="1">
    <location>
        <begin position="24"/>
        <end position="164"/>
    </location>
</feature>
<dbReference type="STRING" id="211114.SAMN04489726_5556"/>
<reference evidence="2 3" key="1">
    <citation type="submission" date="2016-10" db="EMBL/GenBank/DDBJ databases">
        <authorList>
            <person name="de Groot N.N."/>
        </authorList>
    </citation>
    <scope>NUCLEOTIDE SEQUENCE [LARGE SCALE GENOMIC DNA]</scope>
    <source>
        <strain evidence="2 3">DSM 44149</strain>
    </source>
</reference>
<protein>
    <submittedName>
        <fullName evidence="2">Uncharacterized protein</fullName>
    </submittedName>
</protein>
<dbReference type="OrthoDB" id="3695075at2"/>
<name>A0A1G9ZK76_ALLAB</name>